<proteinExistence type="inferred from homology"/>
<dbReference type="AlphaFoldDB" id="F4PT60"/>
<dbReference type="GO" id="GO:0005762">
    <property type="term" value="C:mitochondrial large ribosomal subunit"/>
    <property type="evidence" value="ECO:0007669"/>
    <property type="project" value="TreeGrafter"/>
</dbReference>
<dbReference type="Proteomes" id="UP000007797">
    <property type="component" value="Unassembled WGS sequence"/>
</dbReference>
<evidence type="ECO:0000313" key="5">
    <source>
        <dbReference type="EMBL" id="EGG20796.1"/>
    </source>
</evidence>
<comment type="similarity">
    <text evidence="1">Belongs to the universal ribosomal protein uL3 family.</text>
</comment>
<dbReference type="EMBL" id="GL883010">
    <property type="protein sequence ID" value="EGG20796.1"/>
    <property type="molecule type" value="Genomic_DNA"/>
</dbReference>
<dbReference type="KEGG" id="dfa:DFA_00661"/>
<dbReference type="RefSeq" id="XP_004358646.1">
    <property type="nucleotide sequence ID" value="XM_004358589.1"/>
</dbReference>
<gene>
    <name evidence="5" type="primary">mrpl3</name>
    <name evidence="5" type="ORF">DFA_00661</name>
</gene>
<evidence type="ECO:0000256" key="1">
    <source>
        <dbReference type="ARBA" id="ARBA00006540"/>
    </source>
</evidence>
<dbReference type="Gene3D" id="3.30.160.810">
    <property type="match status" value="1"/>
</dbReference>
<dbReference type="SUPFAM" id="SSF50447">
    <property type="entry name" value="Translation proteins"/>
    <property type="match status" value="1"/>
</dbReference>
<dbReference type="HAMAP" id="MF_01325_B">
    <property type="entry name" value="Ribosomal_uL3_B"/>
    <property type="match status" value="1"/>
</dbReference>
<evidence type="ECO:0000256" key="3">
    <source>
        <dbReference type="ARBA" id="ARBA00023274"/>
    </source>
</evidence>
<dbReference type="NCBIfam" id="TIGR03625">
    <property type="entry name" value="L3_bact"/>
    <property type="match status" value="1"/>
</dbReference>
<accession>F4PT60</accession>
<name>F4PT60_CACFS</name>
<dbReference type="OrthoDB" id="274683at2759"/>
<dbReference type="InterPro" id="IPR019927">
    <property type="entry name" value="Ribosomal_uL3_bac/org-type"/>
</dbReference>
<keyword evidence="3" id="KW-0687">Ribonucleoprotein</keyword>
<keyword evidence="2 5" id="KW-0689">Ribosomal protein</keyword>
<evidence type="ECO:0000256" key="4">
    <source>
        <dbReference type="ARBA" id="ARBA00035209"/>
    </source>
</evidence>
<dbReference type="FunFam" id="2.40.30.10:FF:000004">
    <property type="entry name" value="50S ribosomal protein L3"/>
    <property type="match status" value="1"/>
</dbReference>
<dbReference type="Pfam" id="PF00297">
    <property type="entry name" value="Ribosomal_L3"/>
    <property type="match status" value="1"/>
</dbReference>
<dbReference type="OMA" id="IGIYPMW"/>
<dbReference type="PANTHER" id="PTHR11229:SF8">
    <property type="entry name" value="LARGE RIBOSOMAL SUBUNIT PROTEIN UL3M"/>
    <property type="match status" value="1"/>
</dbReference>
<dbReference type="STRING" id="1054147.F4PT60"/>
<dbReference type="GeneID" id="14873965"/>
<dbReference type="PANTHER" id="PTHR11229">
    <property type="entry name" value="50S RIBOSOMAL PROTEIN L3"/>
    <property type="match status" value="1"/>
</dbReference>
<reference evidence="6" key="1">
    <citation type="journal article" date="2011" name="Genome Res.">
        <title>Phylogeny-wide analysis of social amoeba genomes highlights ancient origins for complex intercellular communication.</title>
        <authorList>
            <person name="Heidel A.J."/>
            <person name="Lawal H.M."/>
            <person name="Felder M."/>
            <person name="Schilde C."/>
            <person name="Helps N.R."/>
            <person name="Tunggal B."/>
            <person name="Rivero F."/>
            <person name="John U."/>
            <person name="Schleicher M."/>
            <person name="Eichinger L."/>
            <person name="Platzer M."/>
            <person name="Noegel A.A."/>
            <person name="Schaap P."/>
            <person name="Gloeckner G."/>
        </authorList>
    </citation>
    <scope>NUCLEOTIDE SEQUENCE [LARGE SCALE GENOMIC DNA]</scope>
    <source>
        <strain evidence="6">SH3</strain>
    </source>
</reference>
<evidence type="ECO:0000313" key="6">
    <source>
        <dbReference type="Proteomes" id="UP000007797"/>
    </source>
</evidence>
<sequence length="333" mass="35886">MNSLISRVKLLNVACNNANIIASGRMGKGFAGTTYIPKPAFGQKPPEPPFLKDPTNGWNYRTHRVGAIGKKLGMTTVYVDHVAIPVTVIELPDNQVVQVKRKVNDGSNAVQVGAGEIKLKNIGGTLKGHFAKADVPPKRVVMEFKVTKGGFMDVGTSIDARHFVPGQLVKVQGTSTGKGFAGGMKRWNFSGLLATHGVSKTHRSIGSTGCRQTPGRVFKGKKMPGRLGGQSSTVNNLQVVKINSELNVIMVKGAVPGKNGGYLRVTDSRSNVWKQSPPFPTYIAQPGELDVELTIEKPNIKHPQVVQTALPVSLDPLLLKINRESNEVVFPQL</sequence>
<dbReference type="GO" id="GO:0006412">
    <property type="term" value="P:translation"/>
    <property type="evidence" value="ECO:0007669"/>
    <property type="project" value="InterPro"/>
</dbReference>
<keyword evidence="6" id="KW-1185">Reference proteome</keyword>
<dbReference type="InterPro" id="IPR000597">
    <property type="entry name" value="Ribosomal_uL3"/>
</dbReference>
<dbReference type="GO" id="GO:0003735">
    <property type="term" value="F:structural constituent of ribosome"/>
    <property type="evidence" value="ECO:0007669"/>
    <property type="project" value="InterPro"/>
</dbReference>
<dbReference type="Gene3D" id="2.40.30.10">
    <property type="entry name" value="Translation factors"/>
    <property type="match status" value="1"/>
</dbReference>
<protein>
    <recommendedName>
        <fullName evidence="4">Large ribosomal subunit protein uL3m</fullName>
    </recommendedName>
</protein>
<evidence type="ECO:0000256" key="2">
    <source>
        <dbReference type="ARBA" id="ARBA00022980"/>
    </source>
</evidence>
<organism evidence="5 6">
    <name type="scientific">Cavenderia fasciculata</name>
    <name type="common">Slime mold</name>
    <name type="synonym">Dictyostelium fasciculatum</name>
    <dbReference type="NCBI Taxonomy" id="261658"/>
    <lineage>
        <taxon>Eukaryota</taxon>
        <taxon>Amoebozoa</taxon>
        <taxon>Evosea</taxon>
        <taxon>Eumycetozoa</taxon>
        <taxon>Dictyostelia</taxon>
        <taxon>Acytosteliales</taxon>
        <taxon>Cavenderiaceae</taxon>
        <taxon>Cavenderia</taxon>
    </lineage>
</organism>
<dbReference type="FunFam" id="3.30.160.810:FF:000001">
    <property type="entry name" value="50S ribosomal protein L3"/>
    <property type="match status" value="1"/>
</dbReference>
<dbReference type="InterPro" id="IPR009000">
    <property type="entry name" value="Transl_B-barrel_sf"/>
</dbReference>